<keyword evidence="2" id="KW-1185">Reference proteome</keyword>
<gene>
    <name evidence="1" type="ORF">TPAB3V08_LOCUS16484</name>
</gene>
<reference evidence="1" key="1">
    <citation type="submission" date="2021-03" db="EMBL/GenBank/DDBJ databases">
        <authorList>
            <person name="Tran Van P."/>
        </authorList>
    </citation>
    <scope>NUCLEOTIDE SEQUENCE</scope>
</reference>
<accession>A0ABN7PTR4</accession>
<proteinExistence type="predicted"/>
<comment type="caution">
    <text evidence="1">The sequence shown here is derived from an EMBL/GenBank/DDBJ whole genome shotgun (WGS) entry which is preliminary data.</text>
</comment>
<evidence type="ECO:0000313" key="2">
    <source>
        <dbReference type="Proteomes" id="UP001153148"/>
    </source>
</evidence>
<dbReference type="EMBL" id="CAJPIN010149281">
    <property type="protein sequence ID" value="CAG2069542.1"/>
    <property type="molecule type" value="Genomic_DNA"/>
</dbReference>
<protein>
    <submittedName>
        <fullName evidence="1">Uncharacterized protein</fullName>
    </submittedName>
</protein>
<dbReference type="Proteomes" id="UP001153148">
    <property type="component" value="Unassembled WGS sequence"/>
</dbReference>
<name>A0ABN7PTR4_TIMPD</name>
<organism evidence="1 2">
    <name type="scientific">Timema podura</name>
    <name type="common">Walking stick</name>
    <dbReference type="NCBI Taxonomy" id="61482"/>
    <lineage>
        <taxon>Eukaryota</taxon>
        <taxon>Metazoa</taxon>
        <taxon>Ecdysozoa</taxon>
        <taxon>Arthropoda</taxon>
        <taxon>Hexapoda</taxon>
        <taxon>Insecta</taxon>
        <taxon>Pterygota</taxon>
        <taxon>Neoptera</taxon>
        <taxon>Polyneoptera</taxon>
        <taxon>Phasmatodea</taxon>
        <taxon>Timematodea</taxon>
        <taxon>Timematoidea</taxon>
        <taxon>Timematidae</taxon>
        <taxon>Timema</taxon>
    </lineage>
</organism>
<evidence type="ECO:0000313" key="1">
    <source>
        <dbReference type="EMBL" id="CAG2069542.1"/>
    </source>
</evidence>
<sequence>MPTHFSRSRSRRLLLENNIVVEDVADSTTEELIPRGRYRSLQAMVGNSRLGSKRRASIAALPRSIGSTDSIKSISSSGSFT</sequence>
<feature type="non-terminal residue" evidence="1">
    <location>
        <position position="81"/>
    </location>
</feature>